<feature type="compositionally biased region" description="Basic and acidic residues" evidence="1">
    <location>
        <begin position="65"/>
        <end position="89"/>
    </location>
</feature>
<name>A0A2J7ZQN7_9CHLO</name>
<dbReference type="EMBL" id="PGGS01000626">
    <property type="protein sequence ID" value="PNH02585.1"/>
    <property type="molecule type" value="Genomic_DNA"/>
</dbReference>
<dbReference type="Gene3D" id="2.30.30.240">
    <property type="entry name" value="PRC-barrel domain"/>
    <property type="match status" value="1"/>
</dbReference>
<feature type="compositionally biased region" description="Low complexity" evidence="1">
    <location>
        <begin position="91"/>
        <end position="115"/>
    </location>
</feature>
<dbReference type="Proteomes" id="UP000236333">
    <property type="component" value="Unassembled WGS sequence"/>
</dbReference>
<gene>
    <name evidence="2" type="ORF">TSOC_011426</name>
</gene>
<comment type="caution">
    <text evidence="2">The sequence shown here is derived from an EMBL/GenBank/DDBJ whole genome shotgun (WGS) entry which is preliminary data.</text>
</comment>
<organism evidence="2 3">
    <name type="scientific">Tetrabaena socialis</name>
    <dbReference type="NCBI Taxonomy" id="47790"/>
    <lineage>
        <taxon>Eukaryota</taxon>
        <taxon>Viridiplantae</taxon>
        <taxon>Chlorophyta</taxon>
        <taxon>core chlorophytes</taxon>
        <taxon>Chlorophyceae</taxon>
        <taxon>CS clade</taxon>
        <taxon>Chlamydomonadales</taxon>
        <taxon>Tetrabaenaceae</taxon>
        <taxon>Tetrabaena</taxon>
    </lineage>
</organism>
<sequence length="210" mass="22230">MGTHDVLRVKLRANEQDIINSRIRYCMIPFVKAICPVLDRKARTLEVAPPEGLLDLTTATPLRKPLSDEAKKEKLKELQEIRKREEEARQAQPSGEPAATAAAPKAAEPSSSGAARPRGAQKQPRQQRRGASVEEEAEGAASASEDADGDADEGGGEGEGAAAEAAPARVRRPGLRRQTGGLRLGRRRVASVKEEAVGNTGEAAADAGQA</sequence>
<evidence type="ECO:0000313" key="3">
    <source>
        <dbReference type="Proteomes" id="UP000236333"/>
    </source>
</evidence>
<feature type="compositionally biased region" description="Acidic residues" evidence="1">
    <location>
        <begin position="145"/>
        <end position="156"/>
    </location>
</feature>
<reference evidence="2 3" key="1">
    <citation type="journal article" date="2017" name="Mol. Biol. Evol.">
        <title>The 4-celled Tetrabaena socialis nuclear genome reveals the essential components for genetic control of cell number at the origin of multicellularity in the volvocine lineage.</title>
        <authorList>
            <person name="Featherston J."/>
            <person name="Arakaki Y."/>
            <person name="Hanschen E.R."/>
            <person name="Ferris P.J."/>
            <person name="Michod R.E."/>
            <person name="Olson B.J.S.C."/>
            <person name="Nozaki H."/>
            <person name="Durand P.M."/>
        </authorList>
    </citation>
    <scope>NUCLEOTIDE SEQUENCE [LARGE SCALE GENOMIC DNA]</scope>
    <source>
        <strain evidence="2 3">NIES-571</strain>
    </source>
</reference>
<dbReference type="OrthoDB" id="532420at2759"/>
<accession>A0A2J7ZQN7</accession>
<keyword evidence="3" id="KW-1185">Reference proteome</keyword>
<proteinExistence type="predicted"/>
<feature type="region of interest" description="Disordered" evidence="1">
    <location>
        <begin position="64"/>
        <end position="183"/>
    </location>
</feature>
<dbReference type="AlphaFoldDB" id="A0A2J7ZQN7"/>
<evidence type="ECO:0000256" key="1">
    <source>
        <dbReference type="SAM" id="MobiDB-lite"/>
    </source>
</evidence>
<protein>
    <submittedName>
        <fullName evidence="2">Uncharacterized protein</fullName>
    </submittedName>
</protein>
<evidence type="ECO:0000313" key="2">
    <source>
        <dbReference type="EMBL" id="PNH02585.1"/>
    </source>
</evidence>